<dbReference type="Proteomes" id="UP000541444">
    <property type="component" value="Unassembled WGS sequence"/>
</dbReference>
<name>A0A7J7LS73_9MAGN</name>
<organism evidence="1 2">
    <name type="scientific">Kingdonia uniflora</name>
    <dbReference type="NCBI Taxonomy" id="39325"/>
    <lineage>
        <taxon>Eukaryota</taxon>
        <taxon>Viridiplantae</taxon>
        <taxon>Streptophyta</taxon>
        <taxon>Embryophyta</taxon>
        <taxon>Tracheophyta</taxon>
        <taxon>Spermatophyta</taxon>
        <taxon>Magnoliopsida</taxon>
        <taxon>Ranunculales</taxon>
        <taxon>Circaeasteraceae</taxon>
        <taxon>Kingdonia</taxon>
    </lineage>
</organism>
<dbReference type="EMBL" id="JACGCM010002057">
    <property type="protein sequence ID" value="KAF6145515.1"/>
    <property type="molecule type" value="Genomic_DNA"/>
</dbReference>
<evidence type="ECO:0000313" key="1">
    <source>
        <dbReference type="EMBL" id="KAF6145515.1"/>
    </source>
</evidence>
<proteinExistence type="predicted"/>
<protein>
    <submittedName>
        <fullName evidence="1">Uncharacterized protein</fullName>
    </submittedName>
</protein>
<evidence type="ECO:0000313" key="2">
    <source>
        <dbReference type="Proteomes" id="UP000541444"/>
    </source>
</evidence>
<dbReference type="AlphaFoldDB" id="A0A7J7LS73"/>
<reference evidence="1 2" key="1">
    <citation type="journal article" date="2020" name="IScience">
        <title>Genome Sequencing of the Endangered Kingdonia uniflora (Circaeasteraceae, Ranunculales) Reveals Potential Mechanisms of Evolutionary Specialization.</title>
        <authorList>
            <person name="Sun Y."/>
            <person name="Deng T."/>
            <person name="Zhang A."/>
            <person name="Moore M.J."/>
            <person name="Landis J.B."/>
            <person name="Lin N."/>
            <person name="Zhang H."/>
            <person name="Zhang X."/>
            <person name="Huang J."/>
            <person name="Zhang X."/>
            <person name="Sun H."/>
            <person name="Wang H."/>
        </authorList>
    </citation>
    <scope>NUCLEOTIDE SEQUENCE [LARGE SCALE GENOMIC DNA]</scope>
    <source>
        <strain evidence="1">TB1705</strain>
        <tissue evidence="1">Leaf</tissue>
    </source>
</reference>
<comment type="caution">
    <text evidence="1">The sequence shown here is derived from an EMBL/GenBank/DDBJ whole genome shotgun (WGS) entry which is preliminary data.</text>
</comment>
<keyword evidence="2" id="KW-1185">Reference proteome</keyword>
<accession>A0A7J7LS73</accession>
<sequence length="208" mass="23514">MIIVVVRDSRFGGGGSKKCENGFMMGYCTGTKWCTGKGGDRRGAELPIIVYSAKQQYQMRAHIAQGRKFIVLDKNLVEGGLNHGEAHPEAMVGDVTLVTLELLGEDLRCKKLLREVSKTVKYGYYIACARAFPSEDLLRDFQALKVKLRTRKKTLKKKKRVASERCTRYLLALKGKLRAPKKTLKRRKSVAGKRCNRTFSLIVKESER</sequence>
<gene>
    <name evidence="1" type="ORF">GIB67_004510</name>
</gene>